<keyword evidence="3 6" id="KW-0812">Transmembrane</keyword>
<keyword evidence="4 6" id="KW-1133">Transmembrane helix</keyword>
<dbReference type="PANTHER" id="PTHR30093">
    <property type="entry name" value="GENERAL SECRETION PATHWAY PROTEIN G"/>
    <property type="match status" value="1"/>
</dbReference>
<keyword evidence="5 6" id="KW-0472">Membrane</keyword>
<protein>
    <recommendedName>
        <fullName evidence="9">Type II secretion system protein GspG C-terminal domain-containing protein</fullName>
    </recommendedName>
</protein>
<dbReference type="SUPFAM" id="SSF54523">
    <property type="entry name" value="Pili subunits"/>
    <property type="match status" value="1"/>
</dbReference>
<dbReference type="PANTHER" id="PTHR30093:SF44">
    <property type="entry name" value="TYPE II SECRETION SYSTEM CORE PROTEIN G"/>
    <property type="match status" value="1"/>
</dbReference>
<dbReference type="Gene3D" id="3.30.700.10">
    <property type="entry name" value="Glycoprotein, Type 4 Pilin"/>
    <property type="match status" value="1"/>
</dbReference>
<accession>A0A1F6D7M0</accession>
<dbReference type="InterPro" id="IPR012902">
    <property type="entry name" value="N_methyl_site"/>
</dbReference>
<dbReference type="AlphaFoldDB" id="A0A1F6D7M0"/>
<evidence type="ECO:0000256" key="6">
    <source>
        <dbReference type="SAM" id="Phobius"/>
    </source>
</evidence>
<sequence length="154" mass="15580">MNRTRGFTLIELLVVIAIIGILASVILASLGSARGKARIASAQQSLRSIQTGMAVCINETVALQPAIPAETNTAALAPVCAGSQTLFVALPQGWIYCNDDGVTEAQGAGTGCGNDVSGPNTTNGFTLVGESHADLAVITCTESGCTTATEATPN</sequence>
<proteinExistence type="predicted"/>
<dbReference type="NCBIfam" id="TIGR02532">
    <property type="entry name" value="IV_pilin_GFxxxE"/>
    <property type="match status" value="1"/>
</dbReference>
<comment type="caution">
    <text evidence="7">The sequence shown here is derived from an EMBL/GenBank/DDBJ whole genome shotgun (WGS) entry which is preliminary data.</text>
</comment>
<gene>
    <name evidence="7" type="ORF">A2853_03635</name>
</gene>
<dbReference type="PROSITE" id="PS00409">
    <property type="entry name" value="PROKAR_NTER_METHYL"/>
    <property type="match status" value="1"/>
</dbReference>
<evidence type="ECO:0000256" key="3">
    <source>
        <dbReference type="ARBA" id="ARBA00022692"/>
    </source>
</evidence>
<feature type="transmembrane region" description="Helical" evidence="6">
    <location>
        <begin position="6"/>
        <end position="30"/>
    </location>
</feature>
<evidence type="ECO:0000256" key="4">
    <source>
        <dbReference type="ARBA" id="ARBA00022989"/>
    </source>
</evidence>
<evidence type="ECO:0000256" key="2">
    <source>
        <dbReference type="ARBA" id="ARBA00022481"/>
    </source>
</evidence>
<evidence type="ECO:0000313" key="8">
    <source>
        <dbReference type="Proteomes" id="UP000177958"/>
    </source>
</evidence>
<name>A0A1F6D7M0_9BACT</name>
<evidence type="ECO:0000256" key="5">
    <source>
        <dbReference type="ARBA" id="ARBA00023136"/>
    </source>
</evidence>
<dbReference type="Proteomes" id="UP000177958">
    <property type="component" value="Unassembled WGS sequence"/>
</dbReference>
<dbReference type="GO" id="GO:0016020">
    <property type="term" value="C:membrane"/>
    <property type="evidence" value="ECO:0007669"/>
    <property type="project" value="UniProtKB-SubCell"/>
</dbReference>
<evidence type="ECO:0000256" key="1">
    <source>
        <dbReference type="ARBA" id="ARBA00004167"/>
    </source>
</evidence>
<reference evidence="7 8" key="1">
    <citation type="journal article" date="2016" name="Nat. Commun.">
        <title>Thousands of microbial genomes shed light on interconnected biogeochemical processes in an aquifer system.</title>
        <authorList>
            <person name="Anantharaman K."/>
            <person name="Brown C.T."/>
            <person name="Hug L.A."/>
            <person name="Sharon I."/>
            <person name="Castelle C.J."/>
            <person name="Probst A.J."/>
            <person name="Thomas B.C."/>
            <person name="Singh A."/>
            <person name="Wilkins M.J."/>
            <person name="Karaoz U."/>
            <person name="Brodie E.L."/>
            <person name="Williams K.H."/>
            <person name="Hubbard S.S."/>
            <person name="Banfield J.F."/>
        </authorList>
    </citation>
    <scope>NUCLEOTIDE SEQUENCE [LARGE SCALE GENOMIC DNA]</scope>
</reference>
<dbReference type="EMBL" id="MFKX01000026">
    <property type="protein sequence ID" value="OGG57428.1"/>
    <property type="molecule type" value="Genomic_DNA"/>
</dbReference>
<organism evidence="7 8">
    <name type="scientific">Candidatus Kaiserbacteria bacterium RIFCSPHIGHO2_01_FULL_55_17</name>
    <dbReference type="NCBI Taxonomy" id="1798484"/>
    <lineage>
        <taxon>Bacteria</taxon>
        <taxon>Candidatus Kaiseribacteriota</taxon>
    </lineage>
</organism>
<evidence type="ECO:0008006" key="9">
    <source>
        <dbReference type="Google" id="ProtNLM"/>
    </source>
</evidence>
<comment type="subcellular location">
    <subcellularLocation>
        <location evidence="1">Membrane</location>
        <topology evidence="1">Single-pass membrane protein</topology>
    </subcellularLocation>
</comment>
<keyword evidence="2" id="KW-0488">Methylation</keyword>
<dbReference type="GO" id="GO:0015628">
    <property type="term" value="P:protein secretion by the type II secretion system"/>
    <property type="evidence" value="ECO:0007669"/>
    <property type="project" value="InterPro"/>
</dbReference>
<evidence type="ECO:0000313" key="7">
    <source>
        <dbReference type="EMBL" id="OGG57428.1"/>
    </source>
</evidence>
<dbReference type="GO" id="GO:0015627">
    <property type="term" value="C:type II protein secretion system complex"/>
    <property type="evidence" value="ECO:0007669"/>
    <property type="project" value="InterPro"/>
</dbReference>
<dbReference type="PRINTS" id="PR00885">
    <property type="entry name" value="BCTERIALGSPH"/>
</dbReference>
<dbReference type="Pfam" id="PF07963">
    <property type="entry name" value="N_methyl"/>
    <property type="match status" value="1"/>
</dbReference>
<dbReference type="InterPro" id="IPR045584">
    <property type="entry name" value="Pilin-like"/>
</dbReference>
<dbReference type="InterPro" id="IPR002416">
    <property type="entry name" value="T2SS_protein-GspH"/>
</dbReference>